<name>A0A9Q0DQR3_9TELE</name>
<sequence length="98" mass="10343">MNIKRSPPLLVKPRGSGFQVTSCSATDRGSLAITTDRGSLAITTDRGSLAITTDRGSLAITTDRGSLTITTAGSLRLRVEDRVPMCLVTPCRGKGLPR</sequence>
<evidence type="ECO:0000313" key="1">
    <source>
        <dbReference type="EMBL" id="KAJ3591991.1"/>
    </source>
</evidence>
<dbReference type="OrthoDB" id="10258692at2759"/>
<accession>A0A9Q0DQR3</accession>
<protein>
    <submittedName>
        <fullName evidence="1">Uncharacterized protein</fullName>
    </submittedName>
</protein>
<gene>
    <name evidence="1" type="ORF">NHX12_007121</name>
</gene>
<reference evidence="1" key="1">
    <citation type="submission" date="2022-07" db="EMBL/GenBank/DDBJ databases">
        <title>Chromosome-level genome of Muraenolepis orangiensis.</title>
        <authorList>
            <person name="Kim J."/>
        </authorList>
    </citation>
    <scope>NUCLEOTIDE SEQUENCE</scope>
    <source>
        <strain evidence="1">KU_S4_2022</strain>
        <tissue evidence="1">Muscle</tissue>
    </source>
</reference>
<comment type="caution">
    <text evidence="1">The sequence shown here is derived from an EMBL/GenBank/DDBJ whole genome shotgun (WGS) entry which is preliminary data.</text>
</comment>
<dbReference type="Proteomes" id="UP001148018">
    <property type="component" value="Unassembled WGS sequence"/>
</dbReference>
<proteinExistence type="predicted"/>
<dbReference type="AlphaFoldDB" id="A0A9Q0DQR3"/>
<keyword evidence="2" id="KW-1185">Reference proteome</keyword>
<organism evidence="1 2">
    <name type="scientific">Muraenolepis orangiensis</name>
    <name type="common">Patagonian moray cod</name>
    <dbReference type="NCBI Taxonomy" id="630683"/>
    <lineage>
        <taxon>Eukaryota</taxon>
        <taxon>Metazoa</taxon>
        <taxon>Chordata</taxon>
        <taxon>Craniata</taxon>
        <taxon>Vertebrata</taxon>
        <taxon>Euteleostomi</taxon>
        <taxon>Actinopterygii</taxon>
        <taxon>Neopterygii</taxon>
        <taxon>Teleostei</taxon>
        <taxon>Neoteleostei</taxon>
        <taxon>Acanthomorphata</taxon>
        <taxon>Zeiogadaria</taxon>
        <taxon>Gadariae</taxon>
        <taxon>Gadiformes</taxon>
        <taxon>Muraenolepidoidei</taxon>
        <taxon>Muraenolepididae</taxon>
        <taxon>Muraenolepis</taxon>
    </lineage>
</organism>
<evidence type="ECO:0000313" key="2">
    <source>
        <dbReference type="Proteomes" id="UP001148018"/>
    </source>
</evidence>
<dbReference type="EMBL" id="JANIIK010000113">
    <property type="protein sequence ID" value="KAJ3591991.1"/>
    <property type="molecule type" value="Genomic_DNA"/>
</dbReference>